<keyword evidence="2" id="KW-1185">Reference proteome</keyword>
<evidence type="ECO:0000313" key="2">
    <source>
        <dbReference type="Proteomes" id="UP000356253"/>
    </source>
</evidence>
<sequence length="884" mass="102510">MAKGYRTLLLFFIFFLFLLWSVNSQVIIEGKVTDSSNKPLENASIVLSNSENEIIDYLYTDNTGEFKFNISPTNLISDSYDIAVNLLGFEEHIQKVALNTDKKRYTLSFILQDKIEHLNEVVLKPDEKISTNGNVTTLKTAPFIDQSEENVEDVLKKLPGIEVLEDGTIKAHGKFIKKLMIDGDDMFANDYQVLSKNLDAKTLDAVQIIDNFQDNPVLARVLDSDDVALNLELKDEFKNVWFGNASLGAGLEERIRGTANIGLLRKKIKFFYLGDYNNLGNKAVDQLKGTPSSLNLTSAYREVEIEPEIESVFSINKNESQILKDDQSIFNKAFLNSIGLVTKIEKDIEIRATGSFAQDNQRQLFYSRSIFNVEENPVEYIEDSDTDHKNSIGSGELEIKYTGGERSYLRNLFSYKNQPEKFDNQLIFNNNSVNQDLNKKEYALYNHLNYSYALGKNTVLHNYTYVGQTQLSQDATINSLGLNNFFDFTKKSKIYQNNKDELNVFGINTNLFSEFGNFTNRLSLGYEIFEEDRQTKLSSPSENFEVDSLKNDLNYKRRTFNLKESIGYKFSEKAKLTLGISMERLDLTTDSNEKEKWIFNPQIDLDLRKLKIGRFVFGYENTYAVPDSHLLFQNYQLNTYNSLVRGTNTIYLVEKDVYKFYYKWANELESQALTFRIKYDDFKGNYSTTNQIGENLRFFSYQVIEGSNRISANLDFTSFFDDLNLSTNLRTSQNWGIQPIQANSQDFNDLKTYSSNYLISGTTYFKIPLNFRFRFNLNLSESDYNNVISKTQWSNYSLALNYKLSEKWNLNIKNDYYKMPNSSYYFLNSTLKFQPDSNFSYKLFFNNLGNEKNFSTVVIDEFTTYESNIRLLPRYIFFSVKYRF</sequence>
<comment type="caution">
    <text evidence="1">The sequence shown here is derived from an EMBL/GenBank/DDBJ whole genome shotgun (WGS) entry which is preliminary data.</text>
</comment>
<dbReference type="Proteomes" id="UP000356253">
    <property type="component" value="Unassembled WGS sequence"/>
</dbReference>
<organism evidence="1 2">
    <name type="scientific">Mesonia oceanica</name>
    <dbReference type="NCBI Taxonomy" id="2687242"/>
    <lineage>
        <taxon>Bacteria</taxon>
        <taxon>Pseudomonadati</taxon>
        <taxon>Bacteroidota</taxon>
        <taxon>Flavobacteriia</taxon>
        <taxon>Flavobacteriales</taxon>
        <taxon>Flavobacteriaceae</taxon>
        <taxon>Mesonia</taxon>
    </lineage>
</organism>
<gene>
    <name evidence="1" type="ORF">FVB9532_02197</name>
</gene>
<name>A0AC61Y938_9FLAO</name>
<protein>
    <submittedName>
        <fullName evidence="1">Uncharacterized protein</fullName>
    </submittedName>
</protein>
<proteinExistence type="predicted"/>
<accession>A0AC61Y938</accession>
<reference evidence="1" key="1">
    <citation type="submission" date="2019-09" db="EMBL/GenBank/DDBJ databases">
        <authorList>
            <person name="Rodrigo-Torres L."/>
            <person name="Arahal R. D."/>
            <person name="Lucena T."/>
        </authorList>
    </citation>
    <scope>NUCLEOTIDE SEQUENCE</scope>
    <source>
        <strain evidence="1">ISS653</strain>
    </source>
</reference>
<dbReference type="EMBL" id="CABVMM010000008">
    <property type="protein sequence ID" value="VVV00921.1"/>
    <property type="molecule type" value="Genomic_DNA"/>
</dbReference>
<evidence type="ECO:0000313" key="1">
    <source>
        <dbReference type="EMBL" id="VVV00921.1"/>
    </source>
</evidence>